<dbReference type="Proteomes" id="UP000219193">
    <property type="component" value="Unassembled WGS sequence"/>
</dbReference>
<dbReference type="RefSeq" id="WP_097054630.1">
    <property type="nucleotide sequence ID" value="NZ_OCMF01000001.1"/>
</dbReference>
<organism evidence="1 2">
    <name type="scientific">Salinimicrobium sediminis</name>
    <dbReference type="NCBI Taxonomy" id="1343891"/>
    <lineage>
        <taxon>Bacteria</taxon>
        <taxon>Pseudomonadati</taxon>
        <taxon>Bacteroidota</taxon>
        <taxon>Flavobacteriia</taxon>
        <taxon>Flavobacteriales</taxon>
        <taxon>Flavobacteriaceae</taxon>
        <taxon>Salinimicrobium</taxon>
    </lineage>
</organism>
<proteinExistence type="predicted"/>
<accession>A0A285X0L4</accession>
<gene>
    <name evidence="1" type="ORF">SAMN06296241_0355</name>
</gene>
<name>A0A285X0L4_9FLAO</name>
<protein>
    <recommendedName>
        <fullName evidence="3">TonB-dependent Receptor Plug Domain</fullName>
    </recommendedName>
</protein>
<sequence length="791" mass="89444">MKNFYSLFVVVALLSGISVFAQLPPRIAELQKKYESYFDLNRETIFLHLNKTAVVPNEDLWLSAYVYNNKLDLPNRQTVNLNVQVYDENGEYIDSHIVFISEGKGSVFLDLDPEKYKPGHYFLKASTAYMQNFEEDQSYIQGFTVIGQDEEPPLVTKERDLQLLPEGGVLLTGAINSVGVKLINEKGEGARFQNAVLLDSGQNEITRFDSNKFGMARFFFTPEKEKNYRVVLKTETGEEISKEIAEPEKQGFSLVSIDRGDHFLFTIRTNKATQNSIKDKDFLIALHKDGNLKTLNFSFTESNLEANIIVSKDHSFGGVNTVTVFDPQLQPVLERKIFNSNKIKRGRIVSERRALQMDSLFIELSSSTPLLSEASLSISVLPSETKAYHPKHNILSAFLLKPYVKGHIEEASYYFSDGNKNRKAYDLDLLLLTQGWSKFDWSEDKSGIPGERFGPEIGFTIEGSVIGRRKKENDLFIRSENTGYFEMVELQNNDRFSVKNAFIIDSTLLSFGVLNTRNDKVSKPSLTAKILPIKDTSNHPTAFKSSEKYFIPEKKITIPENFLGGSIALDTVMIKSEKQEKEKDRYESQGFGEEIEITEAVANRFQFITDYLSTKGFEVTHGHGTVQVKNRMSSTLSSSNRNVYLYWNGAPIGTDHSILYGLHSSEVESIVINKMGYGMGGNGFNGAIRITTRKGGLRRDRTETVKTLIAGNGFSTNKEFYSPKYNSYSNKNFRDYGVIHWDSDFIIEPNGHNILKIFNVLQPNVNLYIEGMNADGMLFSEVLTVPLTSNK</sequence>
<dbReference type="EMBL" id="OCMF01000001">
    <property type="protein sequence ID" value="SOC78838.1"/>
    <property type="molecule type" value="Genomic_DNA"/>
</dbReference>
<dbReference type="OrthoDB" id="679547at2"/>
<evidence type="ECO:0000313" key="2">
    <source>
        <dbReference type="Proteomes" id="UP000219193"/>
    </source>
</evidence>
<keyword evidence="2" id="KW-1185">Reference proteome</keyword>
<dbReference type="AlphaFoldDB" id="A0A285X0L4"/>
<evidence type="ECO:0008006" key="3">
    <source>
        <dbReference type="Google" id="ProtNLM"/>
    </source>
</evidence>
<reference evidence="2" key="1">
    <citation type="submission" date="2017-09" db="EMBL/GenBank/DDBJ databases">
        <authorList>
            <person name="Varghese N."/>
            <person name="Submissions S."/>
        </authorList>
    </citation>
    <scope>NUCLEOTIDE SEQUENCE [LARGE SCALE GENOMIC DNA]</scope>
    <source>
        <strain evidence="2">CGMCC 1.12641</strain>
    </source>
</reference>
<evidence type="ECO:0000313" key="1">
    <source>
        <dbReference type="EMBL" id="SOC78838.1"/>
    </source>
</evidence>